<dbReference type="OrthoDB" id="444265at2759"/>
<dbReference type="EMBL" id="LT598467">
    <property type="protein sequence ID" value="SCU97929.1"/>
    <property type="molecule type" value="Genomic_DNA"/>
</dbReference>
<evidence type="ECO:0000259" key="1">
    <source>
        <dbReference type="PROSITE" id="PS50006"/>
    </source>
</evidence>
<feature type="domain" description="FHA" evidence="1">
    <location>
        <begin position="107"/>
        <end position="176"/>
    </location>
</feature>
<dbReference type="InterPro" id="IPR050923">
    <property type="entry name" value="Cell_Proc_Reg/RNA_Proc"/>
</dbReference>
<dbReference type="SMART" id="SM00240">
    <property type="entry name" value="FHA"/>
    <property type="match status" value="1"/>
</dbReference>
<accession>A0A1G4K2T3</accession>
<dbReference type="InterPro" id="IPR008984">
    <property type="entry name" value="SMAD_FHA_dom_sf"/>
</dbReference>
<keyword evidence="3" id="KW-1185">Reference proteome</keyword>
<dbReference type="PROSITE" id="PS50006">
    <property type="entry name" value="FHA_DOMAIN"/>
    <property type="match status" value="1"/>
</dbReference>
<evidence type="ECO:0000313" key="3">
    <source>
        <dbReference type="Proteomes" id="UP000191024"/>
    </source>
</evidence>
<protein>
    <submittedName>
        <fullName evidence="2">LAMI_0F12156g1_1</fullName>
    </submittedName>
</protein>
<dbReference type="SUPFAM" id="SSF49879">
    <property type="entry name" value="SMAD/FHA domain"/>
    <property type="match status" value="1"/>
</dbReference>
<proteinExistence type="predicted"/>
<gene>
    <name evidence="2" type="ORF">LAMI_0F12156G</name>
</gene>
<dbReference type="STRING" id="1230905.A0A1G4K2T3"/>
<name>A0A1G4K2T3_9SACH</name>
<sequence length="208" mass="23835">MSLSGKRPYAIEKKSSSVTWKKPRQNLEKRRPTLPIFEPSGLLELDSNNKKGIHVLHVEPLNAVSPETFYRNRRVPKFRQCRFRAVVYRDGQEEPIETYDLFEKSSYLVGRALGDKQGDKETPEDAEIVLADIKIPDETCSKQHCVIQFREIDSELKVHVMDLESSNGTVLNAVELPATRFVELHSEDCLRFTVHRSDSQYSVIFVAG</sequence>
<dbReference type="Gene3D" id="2.60.200.20">
    <property type="match status" value="1"/>
</dbReference>
<dbReference type="PANTHER" id="PTHR23308">
    <property type="entry name" value="NUCLEAR INHIBITOR OF PROTEIN PHOSPHATASE-1"/>
    <property type="match status" value="1"/>
</dbReference>
<evidence type="ECO:0000313" key="2">
    <source>
        <dbReference type="EMBL" id="SCU97929.1"/>
    </source>
</evidence>
<organism evidence="2 3">
    <name type="scientific">Lachancea mirantina</name>
    <dbReference type="NCBI Taxonomy" id="1230905"/>
    <lineage>
        <taxon>Eukaryota</taxon>
        <taxon>Fungi</taxon>
        <taxon>Dikarya</taxon>
        <taxon>Ascomycota</taxon>
        <taxon>Saccharomycotina</taxon>
        <taxon>Saccharomycetes</taxon>
        <taxon>Saccharomycetales</taxon>
        <taxon>Saccharomycetaceae</taxon>
        <taxon>Lachancea</taxon>
    </lineage>
</organism>
<dbReference type="Pfam" id="PF00498">
    <property type="entry name" value="FHA"/>
    <property type="match status" value="1"/>
</dbReference>
<dbReference type="InterPro" id="IPR000253">
    <property type="entry name" value="FHA_dom"/>
</dbReference>
<reference evidence="3" key="1">
    <citation type="submission" date="2016-03" db="EMBL/GenBank/DDBJ databases">
        <authorList>
            <person name="Devillers H."/>
        </authorList>
    </citation>
    <scope>NUCLEOTIDE SEQUENCE [LARGE SCALE GENOMIC DNA]</scope>
</reference>
<dbReference type="Proteomes" id="UP000191024">
    <property type="component" value="Chromosome F"/>
</dbReference>
<dbReference type="AlphaFoldDB" id="A0A1G4K2T3"/>